<proteinExistence type="predicted"/>
<dbReference type="Proteomes" id="UP000287651">
    <property type="component" value="Unassembled WGS sequence"/>
</dbReference>
<dbReference type="EMBL" id="AMZH03007572">
    <property type="protein sequence ID" value="RRT61003.1"/>
    <property type="molecule type" value="Genomic_DNA"/>
</dbReference>
<reference evidence="1 2" key="1">
    <citation type="journal article" date="2014" name="Agronomy (Basel)">
        <title>A Draft Genome Sequence for Ensete ventricosum, the Drought-Tolerant Tree Against Hunger.</title>
        <authorList>
            <person name="Harrison J."/>
            <person name="Moore K.A."/>
            <person name="Paszkiewicz K."/>
            <person name="Jones T."/>
            <person name="Grant M."/>
            <person name="Ambacheew D."/>
            <person name="Muzemil S."/>
            <person name="Studholme D.J."/>
        </authorList>
    </citation>
    <scope>NUCLEOTIDE SEQUENCE [LARGE SCALE GENOMIC DNA]</scope>
</reference>
<evidence type="ECO:0000313" key="1">
    <source>
        <dbReference type="EMBL" id="RRT61003.1"/>
    </source>
</evidence>
<protein>
    <submittedName>
        <fullName evidence="1">Uncharacterized protein</fullName>
    </submittedName>
</protein>
<organism evidence="1 2">
    <name type="scientific">Ensete ventricosum</name>
    <name type="common">Abyssinian banana</name>
    <name type="synonym">Musa ensete</name>
    <dbReference type="NCBI Taxonomy" id="4639"/>
    <lineage>
        <taxon>Eukaryota</taxon>
        <taxon>Viridiplantae</taxon>
        <taxon>Streptophyta</taxon>
        <taxon>Embryophyta</taxon>
        <taxon>Tracheophyta</taxon>
        <taxon>Spermatophyta</taxon>
        <taxon>Magnoliopsida</taxon>
        <taxon>Liliopsida</taxon>
        <taxon>Zingiberales</taxon>
        <taxon>Musaceae</taxon>
        <taxon>Ensete</taxon>
    </lineage>
</organism>
<comment type="caution">
    <text evidence="1">The sequence shown here is derived from an EMBL/GenBank/DDBJ whole genome shotgun (WGS) entry which is preliminary data.</text>
</comment>
<accession>A0A426ZAQ1</accession>
<evidence type="ECO:0000313" key="2">
    <source>
        <dbReference type="Proteomes" id="UP000287651"/>
    </source>
</evidence>
<feature type="non-terminal residue" evidence="1">
    <location>
        <position position="198"/>
    </location>
</feature>
<dbReference type="AlphaFoldDB" id="A0A426ZAQ1"/>
<sequence>MEQFYPWAPLVAIEDSTIDDLYVKLVATFNLKRHTCSDLAVEEVICATCIDENGDRLLFKKSTNFHRMRVGVASQRMHYVVDRLELFLRGFIFRFEAFLRWFVLVTGAPQANHGRGGHMHAVYMQRWLAMARPPVGAVGHDLATCKGWPPAGMVGCSQPVWAVASGQPARASPQGVVAHGQFVRGCRPRPALLLVGAT</sequence>
<name>A0A426ZAQ1_ENSVE</name>
<gene>
    <name evidence="1" type="ORF">B296_00039571</name>
</gene>